<gene>
    <name evidence="4" type="ORF">RIF25_14870</name>
</gene>
<keyword evidence="3" id="KW-0472">Membrane</keyword>
<dbReference type="Gene3D" id="3.30.70.60">
    <property type="match status" value="1"/>
</dbReference>
<keyword evidence="3" id="KW-1133">Transmembrane helix</keyword>
<feature type="region of interest" description="Disordered" evidence="2">
    <location>
        <begin position="215"/>
        <end position="242"/>
    </location>
</feature>
<dbReference type="EMBL" id="JAVMIP010000021">
    <property type="protein sequence ID" value="MDS3862083.1"/>
    <property type="molecule type" value="Genomic_DNA"/>
</dbReference>
<evidence type="ECO:0000256" key="1">
    <source>
        <dbReference type="SAM" id="Coils"/>
    </source>
</evidence>
<evidence type="ECO:0000313" key="5">
    <source>
        <dbReference type="Proteomes" id="UP001268256"/>
    </source>
</evidence>
<dbReference type="InterPro" id="IPR014717">
    <property type="entry name" value="Transl_elong_EF1B/ribsomal_bS6"/>
</dbReference>
<organism evidence="4 5">
    <name type="scientific">Pseudocalidococcus azoricus BACA0444</name>
    <dbReference type="NCBI Taxonomy" id="2918990"/>
    <lineage>
        <taxon>Bacteria</taxon>
        <taxon>Bacillati</taxon>
        <taxon>Cyanobacteriota</taxon>
        <taxon>Cyanophyceae</taxon>
        <taxon>Acaryochloridales</taxon>
        <taxon>Thermosynechococcaceae</taxon>
        <taxon>Pseudocalidococcus</taxon>
        <taxon>Pseudocalidococcus azoricus</taxon>
    </lineage>
</organism>
<dbReference type="AlphaFoldDB" id="A0AAE4FTL3"/>
<keyword evidence="3" id="KW-0812">Transmembrane</keyword>
<sequence length="242" mass="26112">MTLTGDFGSPIQDSPPPSYPTVFGVTFTPIVTGILIAVGGLLVAAYLGSILVAPKLEEATALQLELSQQEDDLKQREETLKQLNKVVADLDQAKVNNQQVRTLFADQKALDTLLLDLNQIITASQARLDKYEPQPPAVVADGSLGPELNNKIKQQVTNVIMEGSYEQTIKVMQSIDSQQNFLVVRGLTVEAIPTKPGLVKSTFNMIAYVPLTPEELAAANPPPEPKPEGEGQKDGQPKPEGT</sequence>
<evidence type="ECO:0000256" key="3">
    <source>
        <dbReference type="SAM" id="Phobius"/>
    </source>
</evidence>
<accession>A0AAE4FTL3</accession>
<feature type="coiled-coil region" evidence="1">
    <location>
        <begin position="56"/>
        <end position="96"/>
    </location>
</feature>
<name>A0AAE4FTL3_9CYAN</name>
<comment type="caution">
    <text evidence="4">The sequence shown here is derived from an EMBL/GenBank/DDBJ whole genome shotgun (WGS) entry which is preliminary data.</text>
</comment>
<protein>
    <submittedName>
        <fullName evidence="4">Pilus assembly protein PilO</fullName>
    </submittedName>
</protein>
<evidence type="ECO:0000313" key="4">
    <source>
        <dbReference type="EMBL" id="MDS3862083.1"/>
    </source>
</evidence>
<feature type="compositionally biased region" description="Basic and acidic residues" evidence="2">
    <location>
        <begin position="225"/>
        <end position="242"/>
    </location>
</feature>
<reference evidence="5" key="1">
    <citation type="submission" date="2023-07" db="EMBL/GenBank/DDBJ databases">
        <authorList>
            <person name="Luz R."/>
            <person name="Cordeiro R."/>
            <person name="Fonseca A."/>
            <person name="Goncalves V."/>
        </authorList>
    </citation>
    <scope>NUCLEOTIDE SEQUENCE [LARGE SCALE GENOMIC DNA]</scope>
    <source>
        <strain evidence="5">BACA0444</strain>
    </source>
</reference>
<proteinExistence type="predicted"/>
<dbReference type="RefSeq" id="WP_322879295.1">
    <property type="nucleotide sequence ID" value="NZ_JAVMIP010000021.1"/>
</dbReference>
<keyword evidence="1" id="KW-0175">Coiled coil</keyword>
<keyword evidence="5" id="KW-1185">Reference proteome</keyword>
<dbReference type="Proteomes" id="UP001268256">
    <property type="component" value="Unassembled WGS sequence"/>
</dbReference>
<feature type="transmembrane region" description="Helical" evidence="3">
    <location>
        <begin position="22"/>
        <end position="47"/>
    </location>
</feature>
<evidence type="ECO:0000256" key="2">
    <source>
        <dbReference type="SAM" id="MobiDB-lite"/>
    </source>
</evidence>